<organism evidence="9 10">
    <name type="scientific">Metallibacterium scheffleri</name>
    <dbReference type="NCBI Taxonomy" id="993689"/>
    <lineage>
        <taxon>Bacteria</taxon>
        <taxon>Pseudomonadati</taxon>
        <taxon>Pseudomonadota</taxon>
        <taxon>Gammaproteobacteria</taxon>
        <taxon>Lysobacterales</taxon>
        <taxon>Rhodanobacteraceae</taxon>
        <taxon>Metallibacterium</taxon>
    </lineage>
</organism>
<keyword evidence="5 6" id="KW-0472">Membrane</keyword>
<evidence type="ECO:0000259" key="7">
    <source>
        <dbReference type="Pfam" id="PF02687"/>
    </source>
</evidence>
<dbReference type="STRING" id="993689.GCA_002077135_03355"/>
<accession>A0A4S3KJY0</accession>
<feature type="transmembrane region" description="Helical" evidence="6">
    <location>
        <begin position="258"/>
        <end position="278"/>
    </location>
</feature>
<evidence type="ECO:0000256" key="4">
    <source>
        <dbReference type="ARBA" id="ARBA00022989"/>
    </source>
</evidence>
<feature type="domain" description="ABC3 transporter permease C-terminal" evidence="7">
    <location>
        <begin position="265"/>
        <end position="379"/>
    </location>
</feature>
<keyword evidence="2" id="KW-1003">Cell membrane</keyword>
<evidence type="ECO:0000313" key="9">
    <source>
        <dbReference type="EMBL" id="THD09107.1"/>
    </source>
</evidence>
<dbReference type="PANTHER" id="PTHR43738">
    <property type="entry name" value="ABC TRANSPORTER, MEMBRANE PROTEIN"/>
    <property type="match status" value="1"/>
</dbReference>
<dbReference type="InterPro" id="IPR051125">
    <property type="entry name" value="ABC-4/HrtB_transporter"/>
</dbReference>
<protein>
    <recommendedName>
        <fullName evidence="11">ABC3 transporter permease protein domain-containing protein</fullName>
    </recommendedName>
</protein>
<reference evidence="9 10" key="1">
    <citation type="submission" date="2017-02" db="EMBL/GenBank/DDBJ databases">
        <title>Whole genome sequencing of Metallibacterium scheffleri DSM 24874 (T).</title>
        <authorList>
            <person name="Kumar S."/>
            <person name="Patil P."/>
            <person name="Patil P.B."/>
        </authorList>
    </citation>
    <scope>NUCLEOTIDE SEQUENCE [LARGE SCALE GENOMIC DNA]</scope>
    <source>
        <strain evidence="9 10">DSM 24874</strain>
    </source>
</reference>
<proteinExistence type="predicted"/>
<evidence type="ECO:0000256" key="6">
    <source>
        <dbReference type="SAM" id="Phobius"/>
    </source>
</evidence>
<name>A0A4S3KJY0_9GAMM</name>
<dbReference type="OrthoDB" id="9775474at2"/>
<dbReference type="RefSeq" id="WP_081129780.1">
    <property type="nucleotide sequence ID" value="NZ_LDOS01000002.1"/>
</dbReference>
<feature type="transmembrane region" description="Helical" evidence="6">
    <location>
        <begin position="350"/>
        <end position="370"/>
    </location>
</feature>
<evidence type="ECO:0000256" key="2">
    <source>
        <dbReference type="ARBA" id="ARBA00022475"/>
    </source>
</evidence>
<evidence type="ECO:0008006" key="11">
    <source>
        <dbReference type="Google" id="ProtNLM"/>
    </source>
</evidence>
<sequence length="387" mass="42012">MKYFSLVWAALWRRKARTLFTLFSVLTAFLLFGMLDAVRTAFDAGDQLAGSGRMIVSSKLSITQPLPISLLTSIERVPGVKQVAWANWFGGYYQHPTPFFPNFAISTNYLGLFHDRYELPPAQAKAFADTRDGAVVGAALAKQFGWKLGQRVPLIAGIFPRTNGSNDWNFQIVGIFTTANPKLKAVEQQFLFHWKYFDEGNAYMKNLVGWYVVNLANPADSDRVAQAIDALSRNSDHETRTQTEQAFQASFAKQIGDIGLIAGGIMAAVFFTLLLLTGNTMAQAVRERIPELAVLKTLGFQDRTVLALVLAESVLLIVLGGVLGMGLAMLLTPMVSAASGGALPLPPLGLHSWGVALGLMVIIGLLVGALPALRGMRLQIVDALAGR</sequence>
<keyword evidence="4 6" id="KW-1133">Transmembrane helix</keyword>
<keyword evidence="10" id="KW-1185">Reference proteome</keyword>
<dbReference type="AlphaFoldDB" id="A0A4S3KJY0"/>
<keyword evidence="3 6" id="KW-0812">Transmembrane</keyword>
<dbReference type="Pfam" id="PF12704">
    <property type="entry name" value="MacB_PCD"/>
    <property type="match status" value="1"/>
</dbReference>
<dbReference type="GO" id="GO:0005886">
    <property type="term" value="C:plasma membrane"/>
    <property type="evidence" value="ECO:0007669"/>
    <property type="project" value="UniProtKB-SubCell"/>
</dbReference>
<comment type="subcellular location">
    <subcellularLocation>
        <location evidence="1">Cell membrane</location>
        <topology evidence="1">Multi-pass membrane protein</topology>
    </subcellularLocation>
</comment>
<evidence type="ECO:0000259" key="8">
    <source>
        <dbReference type="Pfam" id="PF12704"/>
    </source>
</evidence>
<evidence type="ECO:0000256" key="5">
    <source>
        <dbReference type="ARBA" id="ARBA00023136"/>
    </source>
</evidence>
<dbReference type="Pfam" id="PF02687">
    <property type="entry name" value="FtsX"/>
    <property type="match status" value="1"/>
</dbReference>
<evidence type="ECO:0000256" key="3">
    <source>
        <dbReference type="ARBA" id="ARBA00022692"/>
    </source>
</evidence>
<dbReference type="Proteomes" id="UP000307749">
    <property type="component" value="Unassembled WGS sequence"/>
</dbReference>
<gene>
    <name evidence="9" type="ORF">B1806_12040</name>
</gene>
<feature type="domain" description="MacB-like periplasmic core" evidence="8">
    <location>
        <begin position="30"/>
        <end position="230"/>
    </location>
</feature>
<dbReference type="EMBL" id="MWQO01000042">
    <property type="protein sequence ID" value="THD09107.1"/>
    <property type="molecule type" value="Genomic_DNA"/>
</dbReference>
<dbReference type="InterPro" id="IPR025857">
    <property type="entry name" value="MacB_PCD"/>
</dbReference>
<dbReference type="InterPro" id="IPR003838">
    <property type="entry name" value="ABC3_permease_C"/>
</dbReference>
<comment type="caution">
    <text evidence="9">The sequence shown here is derived from an EMBL/GenBank/DDBJ whole genome shotgun (WGS) entry which is preliminary data.</text>
</comment>
<evidence type="ECO:0000256" key="1">
    <source>
        <dbReference type="ARBA" id="ARBA00004651"/>
    </source>
</evidence>
<dbReference type="PANTHER" id="PTHR43738:SF3">
    <property type="entry name" value="ABC TRANSPORTER PERMEASE"/>
    <property type="match status" value="1"/>
</dbReference>
<feature type="transmembrane region" description="Helical" evidence="6">
    <location>
        <begin position="305"/>
        <end position="330"/>
    </location>
</feature>
<evidence type="ECO:0000313" key="10">
    <source>
        <dbReference type="Proteomes" id="UP000307749"/>
    </source>
</evidence>